<evidence type="ECO:0008006" key="3">
    <source>
        <dbReference type="Google" id="ProtNLM"/>
    </source>
</evidence>
<keyword evidence="2" id="KW-1185">Reference proteome</keyword>
<accession>A0A0C3DWC6</accession>
<dbReference type="EMBL" id="KN822064">
    <property type="protein sequence ID" value="KIM60201.1"/>
    <property type="molecule type" value="Genomic_DNA"/>
</dbReference>
<gene>
    <name evidence="1" type="ORF">SCLCIDRAFT_16352</name>
</gene>
<dbReference type="InterPro" id="IPR046521">
    <property type="entry name" value="DUF6698"/>
</dbReference>
<evidence type="ECO:0000313" key="1">
    <source>
        <dbReference type="EMBL" id="KIM60201.1"/>
    </source>
</evidence>
<evidence type="ECO:0000313" key="2">
    <source>
        <dbReference type="Proteomes" id="UP000053989"/>
    </source>
</evidence>
<dbReference type="STRING" id="1036808.A0A0C3DWC6"/>
<reference evidence="1 2" key="1">
    <citation type="submission" date="2014-04" db="EMBL/GenBank/DDBJ databases">
        <authorList>
            <consortium name="DOE Joint Genome Institute"/>
            <person name="Kuo A."/>
            <person name="Kohler A."/>
            <person name="Nagy L.G."/>
            <person name="Floudas D."/>
            <person name="Copeland A."/>
            <person name="Barry K.W."/>
            <person name="Cichocki N."/>
            <person name="Veneault-Fourrey C."/>
            <person name="LaButti K."/>
            <person name="Lindquist E.A."/>
            <person name="Lipzen A."/>
            <person name="Lundell T."/>
            <person name="Morin E."/>
            <person name="Murat C."/>
            <person name="Sun H."/>
            <person name="Tunlid A."/>
            <person name="Henrissat B."/>
            <person name="Grigoriev I.V."/>
            <person name="Hibbett D.S."/>
            <person name="Martin F."/>
            <person name="Nordberg H.P."/>
            <person name="Cantor M.N."/>
            <person name="Hua S.X."/>
        </authorList>
    </citation>
    <scope>NUCLEOTIDE SEQUENCE [LARGE SCALE GENOMIC DNA]</scope>
    <source>
        <strain evidence="1 2">Foug A</strain>
    </source>
</reference>
<dbReference type="Pfam" id="PF20414">
    <property type="entry name" value="DUF6698"/>
    <property type="match status" value="1"/>
</dbReference>
<dbReference type="AlphaFoldDB" id="A0A0C3DWC6"/>
<sequence length="298" mass="33764">MSTSNSTSSDSDLQENCYQAILKSLDGGCKCKHNDPLDSFTFASRFFPLNYDPYVDFGTVLQAGIAAEFEEAPVDDLSEDGDDSDWVKTVPRFSELITKFESNLDALANFIDTMVAVATGRRTDNTGSLKYNGLMYILKDPNTDKMDPLMPKIRNPSKANRGWNHQMIACHLCPAHDIDEFNSDPQAYMDLVHAGFLCGYALLRTWCHIFTGPTSAIHKNRKATKPSKGHLHGLQEPNIRNIMYVAIQLYFALSNESSWMDMISMVDLTEMFHAVVQLVECKAHERWVHELMKFWKSE</sequence>
<organism evidence="1 2">
    <name type="scientific">Scleroderma citrinum Foug A</name>
    <dbReference type="NCBI Taxonomy" id="1036808"/>
    <lineage>
        <taxon>Eukaryota</taxon>
        <taxon>Fungi</taxon>
        <taxon>Dikarya</taxon>
        <taxon>Basidiomycota</taxon>
        <taxon>Agaricomycotina</taxon>
        <taxon>Agaricomycetes</taxon>
        <taxon>Agaricomycetidae</taxon>
        <taxon>Boletales</taxon>
        <taxon>Sclerodermatineae</taxon>
        <taxon>Sclerodermataceae</taxon>
        <taxon>Scleroderma</taxon>
    </lineage>
</organism>
<dbReference type="HOGENOM" id="CLU_035918_2_0_1"/>
<dbReference type="Proteomes" id="UP000053989">
    <property type="component" value="Unassembled WGS sequence"/>
</dbReference>
<dbReference type="OrthoDB" id="2675584at2759"/>
<dbReference type="InParanoid" id="A0A0C3DWC6"/>
<name>A0A0C3DWC6_9AGAM</name>
<reference evidence="2" key="2">
    <citation type="submission" date="2015-01" db="EMBL/GenBank/DDBJ databases">
        <title>Evolutionary Origins and Diversification of the Mycorrhizal Mutualists.</title>
        <authorList>
            <consortium name="DOE Joint Genome Institute"/>
            <consortium name="Mycorrhizal Genomics Consortium"/>
            <person name="Kohler A."/>
            <person name="Kuo A."/>
            <person name="Nagy L.G."/>
            <person name="Floudas D."/>
            <person name="Copeland A."/>
            <person name="Barry K.W."/>
            <person name="Cichocki N."/>
            <person name="Veneault-Fourrey C."/>
            <person name="LaButti K."/>
            <person name="Lindquist E.A."/>
            <person name="Lipzen A."/>
            <person name="Lundell T."/>
            <person name="Morin E."/>
            <person name="Murat C."/>
            <person name="Riley R."/>
            <person name="Ohm R."/>
            <person name="Sun H."/>
            <person name="Tunlid A."/>
            <person name="Henrissat B."/>
            <person name="Grigoriev I.V."/>
            <person name="Hibbett D.S."/>
            <person name="Martin F."/>
        </authorList>
    </citation>
    <scope>NUCLEOTIDE SEQUENCE [LARGE SCALE GENOMIC DNA]</scope>
    <source>
        <strain evidence="2">Foug A</strain>
    </source>
</reference>
<proteinExistence type="predicted"/>
<protein>
    <recommendedName>
        <fullName evidence="3">Fungal-type protein kinase domain-containing protein</fullName>
    </recommendedName>
</protein>